<organism evidence="1 2">
    <name type="scientific">Populus alba x Populus x berolinensis</name>
    <dbReference type="NCBI Taxonomy" id="444605"/>
    <lineage>
        <taxon>Eukaryota</taxon>
        <taxon>Viridiplantae</taxon>
        <taxon>Streptophyta</taxon>
        <taxon>Embryophyta</taxon>
        <taxon>Tracheophyta</taxon>
        <taxon>Spermatophyta</taxon>
        <taxon>Magnoliopsida</taxon>
        <taxon>eudicotyledons</taxon>
        <taxon>Gunneridae</taxon>
        <taxon>Pentapetalae</taxon>
        <taxon>rosids</taxon>
        <taxon>fabids</taxon>
        <taxon>Malpighiales</taxon>
        <taxon>Salicaceae</taxon>
        <taxon>Saliceae</taxon>
        <taxon>Populus</taxon>
    </lineage>
</organism>
<accession>A0AAD6W696</accession>
<proteinExistence type="predicted"/>
<evidence type="ECO:0000313" key="2">
    <source>
        <dbReference type="Proteomes" id="UP001164929"/>
    </source>
</evidence>
<dbReference type="EMBL" id="JAQIZT010000004">
    <property type="protein sequence ID" value="KAJ6999544.1"/>
    <property type="molecule type" value="Genomic_DNA"/>
</dbReference>
<evidence type="ECO:0000313" key="1">
    <source>
        <dbReference type="EMBL" id="KAJ6999544.1"/>
    </source>
</evidence>
<comment type="caution">
    <text evidence="1">The sequence shown here is derived from an EMBL/GenBank/DDBJ whole genome shotgun (WGS) entry which is preliminary data.</text>
</comment>
<name>A0AAD6W696_9ROSI</name>
<keyword evidence="2" id="KW-1185">Reference proteome</keyword>
<dbReference type="AlphaFoldDB" id="A0AAD6W696"/>
<gene>
    <name evidence="1" type="ORF">NC653_010301</name>
</gene>
<protein>
    <submittedName>
        <fullName evidence="1">Uncharacterized protein</fullName>
    </submittedName>
</protein>
<dbReference type="Proteomes" id="UP001164929">
    <property type="component" value="Chromosome 4"/>
</dbReference>
<reference evidence="1 2" key="1">
    <citation type="journal article" date="2023" name="Mol. Ecol. Resour.">
        <title>Chromosome-level genome assembly of a triploid poplar Populus alba 'Berolinensis'.</title>
        <authorList>
            <person name="Chen S."/>
            <person name="Yu Y."/>
            <person name="Wang X."/>
            <person name="Wang S."/>
            <person name="Zhang T."/>
            <person name="Zhou Y."/>
            <person name="He R."/>
            <person name="Meng N."/>
            <person name="Wang Y."/>
            <person name="Liu W."/>
            <person name="Liu Z."/>
            <person name="Liu J."/>
            <person name="Guo Q."/>
            <person name="Huang H."/>
            <person name="Sederoff R.R."/>
            <person name="Wang G."/>
            <person name="Qu G."/>
            <person name="Chen S."/>
        </authorList>
    </citation>
    <scope>NUCLEOTIDE SEQUENCE [LARGE SCALE GENOMIC DNA]</scope>
    <source>
        <strain evidence="1">SC-2020</strain>
    </source>
</reference>
<sequence length="123" mass="13824">MDWLWLGKVGTPSAPYVRNGGGASSLCASAIASTWVHMPPHNPKSRSVMASSPLHLLLIEVEWKGDLVRSMMDTKKLKRPAKGERGRRTTLLSFWSWRAGSWFKRKGGLKSFRLLVQGELMKM</sequence>